<dbReference type="InterPro" id="IPR050371">
    <property type="entry name" value="Fungal_virulence_M36"/>
</dbReference>
<protein>
    <recommendedName>
        <fullName evidence="13">Extracellular metalloproteinase</fullName>
        <ecNumber evidence="13">3.4.24.-</ecNumber>
    </recommendedName>
    <alternativeName>
        <fullName evidence="13">Fungalysin</fullName>
    </alternativeName>
</protein>
<evidence type="ECO:0000256" key="12">
    <source>
        <dbReference type="PIRSR" id="PIRSR601842-2"/>
    </source>
</evidence>
<evidence type="ECO:0000256" key="6">
    <source>
        <dbReference type="ARBA" id="ARBA00022729"/>
    </source>
</evidence>
<evidence type="ECO:0000256" key="7">
    <source>
        <dbReference type="ARBA" id="ARBA00022801"/>
    </source>
</evidence>
<evidence type="ECO:0000256" key="9">
    <source>
        <dbReference type="ARBA" id="ARBA00023049"/>
    </source>
</evidence>
<organism evidence="15 16">
    <name type="scientific">Gymnopilus dilepis</name>
    <dbReference type="NCBI Taxonomy" id="231916"/>
    <lineage>
        <taxon>Eukaryota</taxon>
        <taxon>Fungi</taxon>
        <taxon>Dikarya</taxon>
        <taxon>Basidiomycota</taxon>
        <taxon>Agaricomycotina</taxon>
        <taxon>Agaricomycetes</taxon>
        <taxon>Agaricomycetidae</taxon>
        <taxon>Agaricales</taxon>
        <taxon>Agaricineae</taxon>
        <taxon>Hymenogastraceae</taxon>
        <taxon>Gymnopilus</taxon>
    </lineage>
</organism>
<evidence type="ECO:0000256" key="10">
    <source>
        <dbReference type="ARBA" id="ARBA00023145"/>
    </source>
</evidence>
<dbReference type="GO" id="GO:0008270">
    <property type="term" value="F:zinc ion binding"/>
    <property type="evidence" value="ECO:0007669"/>
    <property type="project" value="InterPro"/>
</dbReference>
<keyword evidence="5 12" id="KW-0479">Metal-binding</keyword>
<dbReference type="PRINTS" id="PR00999">
    <property type="entry name" value="FUNGALYSIN"/>
</dbReference>
<accession>A0A409XZ71</accession>
<dbReference type="SUPFAM" id="SSF55486">
    <property type="entry name" value="Metalloproteases ('zincins'), catalytic domain"/>
    <property type="match status" value="1"/>
</dbReference>
<evidence type="ECO:0000256" key="13">
    <source>
        <dbReference type="RuleBase" id="RU364017"/>
    </source>
</evidence>
<feature type="active site" evidence="11">
    <location>
        <position position="568"/>
    </location>
</feature>
<dbReference type="InterPro" id="IPR001842">
    <property type="entry name" value="Peptidase_M36"/>
</dbReference>
<evidence type="ECO:0000313" key="16">
    <source>
        <dbReference type="Proteomes" id="UP000284706"/>
    </source>
</evidence>
<dbReference type="PANTHER" id="PTHR33478">
    <property type="entry name" value="EXTRACELLULAR METALLOPROTEINASE MEP"/>
    <property type="match status" value="1"/>
</dbReference>
<feature type="binding site" evidence="12">
    <location>
        <position position="567"/>
    </location>
    <ligand>
        <name>Zn(2+)</name>
        <dbReference type="ChEBI" id="CHEBI:29105"/>
        <note>catalytic</note>
    </ligand>
</feature>
<dbReference type="CDD" id="cd09596">
    <property type="entry name" value="M36"/>
    <property type="match status" value="1"/>
</dbReference>
<evidence type="ECO:0000256" key="5">
    <source>
        <dbReference type="ARBA" id="ARBA00022723"/>
    </source>
</evidence>
<feature type="binding site" evidence="12">
    <location>
        <position position="571"/>
    </location>
    <ligand>
        <name>Zn(2+)</name>
        <dbReference type="ChEBI" id="CHEBI:29105"/>
        <note>catalytic</note>
    </ligand>
</feature>
<evidence type="ECO:0000256" key="8">
    <source>
        <dbReference type="ARBA" id="ARBA00022833"/>
    </source>
</evidence>
<comment type="similarity">
    <text evidence="2 13">Belongs to the peptidase M36 family.</text>
</comment>
<dbReference type="GO" id="GO:0005615">
    <property type="term" value="C:extracellular space"/>
    <property type="evidence" value="ECO:0007669"/>
    <property type="project" value="InterPro"/>
</dbReference>
<dbReference type="GO" id="GO:0006508">
    <property type="term" value="P:proteolysis"/>
    <property type="evidence" value="ECO:0007669"/>
    <property type="project" value="UniProtKB-KW"/>
</dbReference>
<keyword evidence="16" id="KW-1185">Reference proteome</keyword>
<comment type="subcellular location">
    <subcellularLocation>
        <location evidence="1 13">Secreted</location>
    </subcellularLocation>
</comment>
<reference evidence="15 16" key="1">
    <citation type="journal article" date="2018" name="Evol. Lett.">
        <title>Horizontal gene cluster transfer increased hallucinogenic mushroom diversity.</title>
        <authorList>
            <person name="Reynolds H.T."/>
            <person name="Vijayakumar V."/>
            <person name="Gluck-Thaler E."/>
            <person name="Korotkin H.B."/>
            <person name="Matheny P.B."/>
            <person name="Slot J.C."/>
        </authorList>
    </citation>
    <scope>NUCLEOTIDE SEQUENCE [LARGE SCALE GENOMIC DNA]</scope>
    <source>
        <strain evidence="15 16">SRW20</strain>
    </source>
</reference>
<feature type="binding site" evidence="12">
    <location>
        <position position="348"/>
    </location>
    <ligand>
        <name>Zn(2+)</name>
        <dbReference type="ChEBI" id="CHEBI:29105"/>
        <note>catalytic</note>
    </ligand>
</feature>
<keyword evidence="4 13" id="KW-0645">Protease</keyword>
<evidence type="ECO:0000256" key="3">
    <source>
        <dbReference type="ARBA" id="ARBA00022525"/>
    </source>
</evidence>
<proteinExistence type="inferred from homology"/>
<feature type="signal peptide" evidence="13">
    <location>
        <begin position="1"/>
        <end position="20"/>
    </location>
</feature>
<feature type="domain" description="FTP" evidence="14">
    <location>
        <begin position="100"/>
        <end position="144"/>
    </location>
</feature>
<dbReference type="InterPro" id="IPR011096">
    <property type="entry name" value="FTP_domain"/>
</dbReference>
<evidence type="ECO:0000256" key="2">
    <source>
        <dbReference type="ARBA" id="ARBA00006006"/>
    </source>
</evidence>
<evidence type="ECO:0000256" key="1">
    <source>
        <dbReference type="ARBA" id="ARBA00004613"/>
    </source>
</evidence>
<dbReference type="Gene3D" id="3.10.170.10">
    <property type="match status" value="1"/>
</dbReference>
<dbReference type="GO" id="GO:0004222">
    <property type="term" value="F:metalloendopeptidase activity"/>
    <property type="evidence" value="ECO:0007669"/>
    <property type="project" value="InterPro"/>
</dbReference>
<evidence type="ECO:0000256" key="11">
    <source>
        <dbReference type="PIRSR" id="PIRSR601842-1"/>
    </source>
</evidence>
<dbReference type="Gene3D" id="1.10.390.10">
    <property type="entry name" value="Neutral Protease Domain 2"/>
    <property type="match status" value="1"/>
</dbReference>
<dbReference type="InterPro" id="IPR027268">
    <property type="entry name" value="Peptidase_M4/M1_CTD_sf"/>
</dbReference>
<keyword evidence="7 13" id="KW-0378">Hydrolase</keyword>
<comment type="caution">
    <text evidence="15">The sequence shown here is derived from an EMBL/GenBank/DDBJ whole genome shotgun (WGS) entry which is preliminary data.</text>
</comment>
<dbReference type="EC" id="3.4.24.-" evidence="13"/>
<feature type="binding site" evidence="12">
    <location>
        <position position="597"/>
    </location>
    <ligand>
        <name>Zn(2+)</name>
        <dbReference type="ChEBI" id="CHEBI:29105"/>
        <note>catalytic</note>
    </ligand>
</feature>
<dbReference type="Pfam" id="PF07504">
    <property type="entry name" value="FTP"/>
    <property type="match status" value="1"/>
</dbReference>
<feature type="chain" id="PRO_5018818216" description="Extracellular metalloproteinase" evidence="13">
    <location>
        <begin position="21"/>
        <end position="800"/>
    </location>
</feature>
<dbReference type="EMBL" id="NHYE01001400">
    <property type="protein sequence ID" value="PPQ96013.1"/>
    <property type="molecule type" value="Genomic_DNA"/>
</dbReference>
<dbReference type="AlphaFoldDB" id="A0A409XZ71"/>
<keyword evidence="10 13" id="KW-0865">Zymogen</keyword>
<dbReference type="OrthoDB" id="3227768at2759"/>
<sequence>MRCFFTASLVVASLAGYVYGQRQVAPSAHDEGRVSHRRKSLGFGPPHPHAVFRSSSYQITTNSFTPQDPSMDPLEVARIFVEDVLMDQAAAGSSYKIRPDSYTDKNTGVTHAYVRQLVNGLEVVDGDMNINVKDGMVISYGNSFFNGVAPEPYSNPAIETLRDPRWEACEGLHQSLTNLHRASMVDSEQIIMGQAPKADESVEELQHLLTTNCLSVELQNHHHSDDIADFRPALLKFMANATPNPKVASDILDRFAHHKDSMSITPIHHFAPSDGENSVEFTADNVPESVNPVKAKLAYIQVPNKAGDGTDLHLVWKFEVEMQDNWYEASVSASAPYNIISVVDWASDAPLPKPPKVQPATYNVFQWGINDPSVGNRSIEKENFDPLASPVGWHSLPYANDPSYKGTLPAKELYRNTTTTWGNNVFAQENWEGQNAFMANYRPDAGANKKFDYTYDPKQTERPDAMDEAQKYINATIAQLFYTSNLVHDLYYRYGFDEVSGNFQQYNFGRGGAQNDAVIANAQDGSGFNNANFMTPPDGQNGRMRMYLWNTALPYRDGDLEAGIVIHELSHGLSTRLTGGPANSGCLGWGEAGGMGEGWGDFLATTIRSSRNYSDYAMGSWAANRENGIRNYPYSLNETINPSTYKTLDKPGYWGVHAIGEVWAQILWVVSNKLIEKHGYSDDLFPPAPLEDGTIPTGHFYRSDKKGPLVPKHGNSLIVQLVLNGMKLQTCRPSFFDARDAIIQADQVLTGGENFCTLWEGFASRGLGQDATVRDRTPWGGGIRTNGYAVPYACRDDSEA</sequence>
<comment type="cofactor">
    <cofactor evidence="12">
        <name>Zn(2+)</name>
        <dbReference type="ChEBI" id="CHEBI:29105"/>
    </cofactor>
    <text evidence="12">Binds 1 zinc ion per subunit.</text>
</comment>
<keyword evidence="6 13" id="KW-0732">Signal</keyword>
<name>A0A409XZ71_9AGAR</name>
<evidence type="ECO:0000259" key="14">
    <source>
        <dbReference type="Pfam" id="PF07504"/>
    </source>
</evidence>
<dbReference type="InParanoid" id="A0A409XZ71"/>
<dbReference type="Proteomes" id="UP000284706">
    <property type="component" value="Unassembled WGS sequence"/>
</dbReference>
<dbReference type="Pfam" id="PF02128">
    <property type="entry name" value="Peptidase_M36"/>
    <property type="match status" value="1"/>
</dbReference>
<keyword evidence="9 13" id="KW-0482">Metalloprotease</keyword>
<keyword evidence="3 13" id="KW-0964">Secreted</keyword>
<evidence type="ECO:0000313" key="15">
    <source>
        <dbReference type="EMBL" id="PPQ96013.1"/>
    </source>
</evidence>
<keyword evidence="8 12" id="KW-0862">Zinc</keyword>
<evidence type="ECO:0000256" key="4">
    <source>
        <dbReference type="ARBA" id="ARBA00022670"/>
    </source>
</evidence>
<gene>
    <name evidence="15" type="ORF">CVT26_016175</name>
</gene>
<dbReference type="PANTHER" id="PTHR33478:SF1">
    <property type="entry name" value="EXTRACELLULAR METALLOPROTEINASE MEP"/>
    <property type="match status" value="1"/>
</dbReference>